<name>A0A5C3QQA3_9AGAR</name>
<dbReference type="AlphaFoldDB" id="A0A5C3QQA3"/>
<proteinExistence type="predicted"/>
<protein>
    <recommendedName>
        <fullName evidence="3">DEAD/DEAH box helicase domain-containing protein</fullName>
    </recommendedName>
</protein>
<accession>A0A5C3QQA3</accession>
<evidence type="ECO:0008006" key="3">
    <source>
        <dbReference type="Google" id="ProtNLM"/>
    </source>
</evidence>
<evidence type="ECO:0000313" key="1">
    <source>
        <dbReference type="EMBL" id="TFL04166.1"/>
    </source>
</evidence>
<sequence>MTWNHCRHNLLYTTTYTMSSDEHMDVCDASEFPELNDIPSTTSTPSLDSDSNPYKTTDTLDNAIEHGNIDLANCNLDCDCQLCTPDPNMDWRLSTPQDHLDQQHICRIQALSVEELMKKARRRIPDQMQPRNSFLREFSEEEHILIWRVYLLVFAVTSETKFPCDLQICVALSLLRGADWVVTVGTGSGKTFIAAICALL</sequence>
<keyword evidence="2" id="KW-1185">Reference proteome</keyword>
<organism evidence="1 2">
    <name type="scientific">Pterulicium gracile</name>
    <dbReference type="NCBI Taxonomy" id="1884261"/>
    <lineage>
        <taxon>Eukaryota</taxon>
        <taxon>Fungi</taxon>
        <taxon>Dikarya</taxon>
        <taxon>Basidiomycota</taxon>
        <taxon>Agaricomycotina</taxon>
        <taxon>Agaricomycetes</taxon>
        <taxon>Agaricomycetidae</taxon>
        <taxon>Agaricales</taxon>
        <taxon>Pleurotineae</taxon>
        <taxon>Pterulaceae</taxon>
        <taxon>Pterulicium</taxon>
    </lineage>
</organism>
<reference evidence="1 2" key="1">
    <citation type="journal article" date="2019" name="Nat. Ecol. Evol.">
        <title>Megaphylogeny resolves global patterns of mushroom evolution.</title>
        <authorList>
            <person name="Varga T."/>
            <person name="Krizsan K."/>
            <person name="Foldi C."/>
            <person name="Dima B."/>
            <person name="Sanchez-Garcia M."/>
            <person name="Sanchez-Ramirez S."/>
            <person name="Szollosi G.J."/>
            <person name="Szarkandi J.G."/>
            <person name="Papp V."/>
            <person name="Albert L."/>
            <person name="Andreopoulos W."/>
            <person name="Angelini C."/>
            <person name="Antonin V."/>
            <person name="Barry K.W."/>
            <person name="Bougher N.L."/>
            <person name="Buchanan P."/>
            <person name="Buyck B."/>
            <person name="Bense V."/>
            <person name="Catcheside P."/>
            <person name="Chovatia M."/>
            <person name="Cooper J."/>
            <person name="Damon W."/>
            <person name="Desjardin D."/>
            <person name="Finy P."/>
            <person name="Geml J."/>
            <person name="Haridas S."/>
            <person name="Hughes K."/>
            <person name="Justo A."/>
            <person name="Karasinski D."/>
            <person name="Kautmanova I."/>
            <person name="Kiss B."/>
            <person name="Kocsube S."/>
            <person name="Kotiranta H."/>
            <person name="LaButti K.M."/>
            <person name="Lechner B.E."/>
            <person name="Liimatainen K."/>
            <person name="Lipzen A."/>
            <person name="Lukacs Z."/>
            <person name="Mihaltcheva S."/>
            <person name="Morgado L.N."/>
            <person name="Niskanen T."/>
            <person name="Noordeloos M.E."/>
            <person name="Ohm R.A."/>
            <person name="Ortiz-Santana B."/>
            <person name="Ovrebo C."/>
            <person name="Racz N."/>
            <person name="Riley R."/>
            <person name="Savchenko A."/>
            <person name="Shiryaev A."/>
            <person name="Soop K."/>
            <person name="Spirin V."/>
            <person name="Szebenyi C."/>
            <person name="Tomsovsky M."/>
            <person name="Tulloss R.E."/>
            <person name="Uehling J."/>
            <person name="Grigoriev I.V."/>
            <person name="Vagvolgyi C."/>
            <person name="Papp T."/>
            <person name="Martin F.M."/>
            <person name="Miettinen O."/>
            <person name="Hibbett D.S."/>
            <person name="Nagy L.G."/>
        </authorList>
    </citation>
    <scope>NUCLEOTIDE SEQUENCE [LARGE SCALE GENOMIC DNA]</scope>
    <source>
        <strain evidence="1 2">CBS 309.79</strain>
    </source>
</reference>
<dbReference type="Proteomes" id="UP000305067">
    <property type="component" value="Unassembled WGS sequence"/>
</dbReference>
<dbReference type="EMBL" id="ML178819">
    <property type="protein sequence ID" value="TFL04166.1"/>
    <property type="molecule type" value="Genomic_DNA"/>
</dbReference>
<gene>
    <name evidence="1" type="ORF">BDV98DRAFT_363479</name>
</gene>
<evidence type="ECO:0000313" key="2">
    <source>
        <dbReference type="Proteomes" id="UP000305067"/>
    </source>
</evidence>